<gene>
    <name evidence="6" type="ORF">S01H4_07237</name>
</gene>
<comment type="similarity">
    <text evidence="1">Belongs to the archease family.</text>
</comment>
<comment type="caution">
    <text evidence="6">The sequence shown here is derived from an EMBL/GenBank/DDBJ whole genome shotgun (WGS) entry which is preliminary data.</text>
</comment>
<name>X0ZPZ4_9ZZZZ</name>
<keyword evidence="4" id="KW-0106">Calcium</keyword>
<dbReference type="EMBL" id="BART01002346">
    <property type="protein sequence ID" value="GAG60137.1"/>
    <property type="molecule type" value="Genomic_DNA"/>
</dbReference>
<dbReference type="Pfam" id="PF01951">
    <property type="entry name" value="Archease"/>
    <property type="match status" value="1"/>
</dbReference>
<evidence type="ECO:0000256" key="1">
    <source>
        <dbReference type="ARBA" id="ARBA00007963"/>
    </source>
</evidence>
<evidence type="ECO:0000256" key="2">
    <source>
        <dbReference type="ARBA" id="ARBA00022694"/>
    </source>
</evidence>
<protein>
    <recommendedName>
        <fullName evidence="5">Archease domain-containing protein</fullName>
    </recommendedName>
</protein>
<organism evidence="6">
    <name type="scientific">marine sediment metagenome</name>
    <dbReference type="NCBI Taxonomy" id="412755"/>
    <lineage>
        <taxon>unclassified sequences</taxon>
        <taxon>metagenomes</taxon>
        <taxon>ecological metagenomes</taxon>
    </lineage>
</organism>
<dbReference type="GO" id="GO:0008033">
    <property type="term" value="P:tRNA processing"/>
    <property type="evidence" value="ECO:0007669"/>
    <property type="project" value="UniProtKB-KW"/>
</dbReference>
<dbReference type="AlphaFoldDB" id="X0ZPZ4"/>
<dbReference type="InterPro" id="IPR023572">
    <property type="entry name" value="Archease_dom"/>
</dbReference>
<keyword evidence="2" id="KW-0819">tRNA processing</keyword>
<dbReference type="SUPFAM" id="SSF69819">
    <property type="entry name" value="MTH1598-like"/>
    <property type="match status" value="1"/>
</dbReference>
<evidence type="ECO:0000259" key="5">
    <source>
        <dbReference type="Pfam" id="PF01951"/>
    </source>
</evidence>
<proteinExistence type="inferred from homology"/>
<dbReference type="InterPro" id="IPR036820">
    <property type="entry name" value="Archease_dom_sf"/>
</dbReference>
<keyword evidence="3" id="KW-0479">Metal-binding</keyword>
<reference evidence="6" key="1">
    <citation type="journal article" date="2014" name="Front. Microbiol.">
        <title>High frequency of phylogenetically diverse reductive dehalogenase-homologous genes in deep subseafloor sedimentary metagenomes.</title>
        <authorList>
            <person name="Kawai M."/>
            <person name="Futagami T."/>
            <person name="Toyoda A."/>
            <person name="Takaki Y."/>
            <person name="Nishi S."/>
            <person name="Hori S."/>
            <person name="Arai W."/>
            <person name="Tsubouchi T."/>
            <person name="Morono Y."/>
            <person name="Uchiyama I."/>
            <person name="Ito T."/>
            <person name="Fujiyama A."/>
            <person name="Inagaki F."/>
            <person name="Takami H."/>
        </authorList>
    </citation>
    <scope>NUCLEOTIDE SEQUENCE</scope>
    <source>
        <strain evidence="6">Expedition CK06-06</strain>
    </source>
</reference>
<evidence type="ECO:0000256" key="4">
    <source>
        <dbReference type="ARBA" id="ARBA00022837"/>
    </source>
</evidence>
<feature type="domain" description="Archease" evidence="5">
    <location>
        <begin position="3"/>
        <end position="59"/>
    </location>
</feature>
<evidence type="ECO:0000313" key="6">
    <source>
        <dbReference type="EMBL" id="GAG60137.1"/>
    </source>
</evidence>
<dbReference type="Gene3D" id="3.55.10.10">
    <property type="entry name" value="Archease domain"/>
    <property type="match status" value="1"/>
</dbReference>
<dbReference type="GO" id="GO:0046872">
    <property type="term" value="F:metal ion binding"/>
    <property type="evidence" value="ECO:0007669"/>
    <property type="project" value="UniProtKB-KW"/>
</dbReference>
<accession>X0ZPZ4</accession>
<sequence length="59" mass="6878">MKEFRVETIDTQGLKAKVKGEKLDLSRHHLKREIKAVTYHGLEVKEVDNGWEAQIIFDV</sequence>
<evidence type="ECO:0000256" key="3">
    <source>
        <dbReference type="ARBA" id="ARBA00022723"/>
    </source>
</evidence>